<dbReference type="EMBL" id="JAAKZZ010000083">
    <property type="protein sequence ID" value="NGO68867.1"/>
    <property type="molecule type" value="Genomic_DNA"/>
</dbReference>
<feature type="non-terminal residue" evidence="2">
    <location>
        <position position="1"/>
    </location>
</feature>
<evidence type="ECO:0000256" key="1">
    <source>
        <dbReference type="ARBA" id="ARBA00022801"/>
    </source>
</evidence>
<sequence length="212" mass="22774">GRWITGAAWVVLLLGLWLWGRNLTEGGGPLLGDVSRAGRLAAGGPQLPAPHDPLDGRSRPERIDIDAIGVHARVLGSGVERGGGIEPPPYAQADRVGWYAAGATPGEEGPALFVGHVDTDERRAVFYALSTVKPGTEVRVRRKDGTVAEFTVERARVVGREEFDADRVYGKEKDGRAELRLITCGGTFDRVRRVYSANVVVSAYLTGTSREG</sequence>
<dbReference type="InterPro" id="IPR023365">
    <property type="entry name" value="Sortase_dom-sf"/>
</dbReference>
<dbReference type="Proteomes" id="UP000477722">
    <property type="component" value="Unassembled WGS sequence"/>
</dbReference>
<dbReference type="InterPro" id="IPR005754">
    <property type="entry name" value="Sortase"/>
</dbReference>
<proteinExistence type="predicted"/>
<name>A0A6G4WW87_9ACTN</name>
<dbReference type="RefSeq" id="WP_165298567.1">
    <property type="nucleotide sequence ID" value="NZ_JAAKZZ010000083.1"/>
</dbReference>
<dbReference type="SUPFAM" id="SSF63817">
    <property type="entry name" value="Sortase"/>
    <property type="match status" value="1"/>
</dbReference>
<keyword evidence="3" id="KW-1185">Reference proteome</keyword>
<gene>
    <name evidence="2" type="ORF">G5C65_10975</name>
</gene>
<dbReference type="AlphaFoldDB" id="A0A6G4WW87"/>
<reference evidence="2 3" key="1">
    <citation type="submission" date="2020-02" db="EMBL/GenBank/DDBJ databases">
        <title>Whole-genome analyses of novel actinobacteria.</title>
        <authorList>
            <person name="Sahin N."/>
            <person name="Tatar D."/>
        </authorList>
    </citation>
    <scope>NUCLEOTIDE SEQUENCE [LARGE SCALE GENOMIC DNA]</scope>
    <source>
        <strain evidence="2 3">SB3404</strain>
    </source>
</reference>
<protein>
    <submittedName>
        <fullName evidence="2">Class F sortase</fullName>
    </submittedName>
</protein>
<accession>A0A6G4WW87</accession>
<dbReference type="CDD" id="cd05829">
    <property type="entry name" value="Sortase_F"/>
    <property type="match status" value="1"/>
</dbReference>
<keyword evidence="1" id="KW-0378">Hydrolase</keyword>
<dbReference type="Pfam" id="PF04203">
    <property type="entry name" value="Sortase"/>
    <property type="match status" value="1"/>
</dbReference>
<dbReference type="Gene3D" id="2.40.260.10">
    <property type="entry name" value="Sortase"/>
    <property type="match status" value="1"/>
</dbReference>
<evidence type="ECO:0000313" key="3">
    <source>
        <dbReference type="Proteomes" id="UP000477722"/>
    </source>
</evidence>
<dbReference type="InterPro" id="IPR042001">
    <property type="entry name" value="Sortase_F"/>
</dbReference>
<evidence type="ECO:0000313" key="2">
    <source>
        <dbReference type="EMBL" id="NGO68867.1"/>
    </source>
</evidence>
<dbReference type="NCBIfam" id="NF033748">
    <property type="entry name" value="class_F_sortase"/>
    <property type="match status" value="1"/>
</dbReference>
<organism evidence="2 3">
    <name type="scientific">Streptomyces boncukensis</name>
    <dbReference type="NCBI Taxonomy" id="2711219"/>
    <lineage>
        <taxon>Bacteria</taxon>
        <taxon>Bacillati</taxon>
        <taxon>Actinomycetota</taxon>
        <taxon>Actinomycetes</taxon>
        <taxon>Kitasatosporales</taxon>
        <taxon>Streptomycetaceae</taxon>
        <taxon>Streptomyces</taxon>
    </lineage>
</organism>
<dbReference type="GO" id="GO:0016787">
    <property type="term" value="F:hydrolase activity"/>
    <property type="evidence" value="ECO:0007669"/>
    <property type="project" value="UniProtKB-KW"/>
</dbReference>
<comment type="caution">
    <text evidence="2">The sequence shown here is derived from an EMBL/GenBank/DDBJ whole genome shotgun (WGS) entry which is preliminary data.</text>
</comment>